<evidence type="ECO:0000256" key="2">
    <source>
        <dbReference type="SAM" id="SignalP"/>
    </source>
</evidence>
<dbReference type="InParanoid" id="A0A1M6LLL2"/>
<dbReference type="InterPro" id="IPR003140">
    <property type="entry name" value="PLipase/COase/thioEstase"/>
</dbReference>
<dbReference type="AlphaFoldDB" id="A0A1M6LLL2"/>
<dbReference type="Proteomes" id="UP000184510">
    <property type="component" value="Unassembled WGS sequence"/>
</dbReference>
<evidence type="ECO:0000256" key="1">
    <source>
        <dbReference type="SAM" id="Coils"/>
    </source>
</evidence>
<dbReference type="InterPro" id="IPR029058">
    <property type="entry name" value="AB_hydrolase_fold"/>
</dbReference>
<feature type="domain" description="Phospholipase/carboxylesterase/thioesterase" evidence="3">
    <location>
        <begin position="178"/>
        <end position="245"/>
    </location>
</feature>
<evidence type="ECO:0000259" key="3">
    <source>
        <dbReference type="Pfam" id="PF02230"/>
    </source>
</evidence>
<organism evidence="4 5">
    <name type="scientific">Rubritalea squalenifaciens DSM 18772</name>
    <dbReference type="NCBI Taxonomy" id="1123071"/>
    <lineage>
        <taxon>Bacteria</taxon>
        <taxon>Pseudomonadati</taxon>
        <taxon>Verrucomicrobiota</taxon>
        <taxon>Verrucomicrobiia</taxon>
        <taxon>Verrucomicrobiales</taxon>
        <taxon>Rubritaleaceae</taxon>
        <taxon>Rubritalea</taxon>
    </lineage>
</organism>
<keyword evidence="1" id="KW-0175">Coiled coil</keyword>
<keyword evidence="2" id="KW-0732">Signal</keyword>
<sequence>MHRTNKLNSLSLLSASCLLLTLSSVKAEFQDWTREKDSATISAEIIKYDTETGKLTLKLKNDKEVVIEKSVLIAEHQNRLEEYAKEMAKHAEEMAKKREAAKNGRMETFTPEGGGGHKIHIYYPAGYIKGDESNKKRPAAYVYSPGGHSKSLVNMMKPGADELGWVLIGVDCYRNKKDSETIKKENLAAQAEAKKQVSYDTTRVVFGGFSGGGSWAFISSSFLNTEAAGILSFGGWMGNHYDLKYSKKMAVAMINGDSDKNAQHYEEPDGDFLRKKTRAKIKVFHFQGGHKLPEPKTATEAMRWVHETKEFPEKSSY</sequence>
<reference evidence="4 5" key="1">
    <citation type="submission" date="2016-11" db="EMBL/GenBank/DDBJ databases">
        <authorList>
            <person name="Jaros S."/>
            <person name="Januszkiewicz K."/>
            <person name="Wedrychowicz H."/>
        </authorList>
    </citation>
    <scope>NUCLEOTIDE SEQUENCE [LARGE SCALE GENOMIC DNA]</scope>
    <source>
        <strain evidence="4 5">DSM 18772</strain>
    </source>
</reference>
<dbReference type="Pfam" id="PF02230">
    <property type="entry name" value="Abhydrolase_2"/>
    <property type="match status" value="1"/>
</dbReference>
<gene>
    <name evidence="4" type="ORF">SAMN02745181_2434</name>
</gene>
<dbReference type="OrthoDB" id="9795554at2"/>
<evidence type="ECO:0000313" key="4">
    <source>
        <dbReference type="EMBL" id="SHJ72089.1"/>
    </source>
</evidence>
<dbReference type="PROSITE" id="PS51257">
    <property type="entry name" value="PROKAR_LIPOPROTEIN"/>
    <property type="match status" value="1"/>
</dbReference>
<proteinExistence type="predicted"/>
<dbReference type="GO" id="GO:0016787">
    <property type="term" value="F:hydrolase activity"/>
    <property type="evidence" value="ECO:0007669"/>
    <property type="project" value="InterPro"/>
</dbReference>
<dbReference type="SUPFAM" id="SSF53474">
    <property type="entry name" value="alpha/beta-Hydrolases"/>
    <property type="match status" value="1"/>
</dbReference>
<evidence type="ECO:0000313" key="5">
    <source>
        <dbReference type="Proteomes" id="UP000184510"/>
    </source>
</evidence>
<keyword evidence="5" id="KW-1185">Reference proteome</keyword>
<dbReference type="Gene3D" id="3.40.50.1820">
    <property type="entry name" value="alpha/beta hydrolase"/>
    <property type="match status" value="1"/>
</dbReference>
<feature type="chain" id="PRO_5012229366" evidence="2">
    <location>
        <begin position="28"/>
        <end position="317"/>
    </location>
</feature>
<accession>A0A1M6LLL2</accession>
<protein>
    <submittedName>
        <fullName evidence="4">Phospholipase/Carboxylesterase</fullName>
    </submittedName>
</protein>
<dbReference type="EMBL" id="FQYR01000004">
    <property type="protein sequence ID" value="SHJ72089.1"/>
    <property type="molecule type" value="Genomic_DNA"/>
</dbReference>
<dbReference type="STRING" id="1123071.SAMN02745181_2434"/>
<feature type="coiled-coil region" evidence="1">
    <location>
        <begin position="73"/>
        <end position="100"/>
    </location>
</feature>
<feature type="signal peptide" evidence="2">
    <location>
        <begin position="1"/>
        <end position="27"/>
    </location>
</feature>
<name>A0A1M6LLL2_9BACT</name>
<dbReference type="RefSeq" id="WP_143184026.1">
    <property type="nucleotide sequence ID" value="NZ_FQYR01000004.1"/>
</dbReference>